<proteinExistence type="predicted"/>
<protein>
    <submittedName>
        <fullName evidence="1">DUF6624 domain-containing protein</fullName>
    </submittedName>
</protein>
<dbReference type="EMBL" id="SSHJ02000005">
    <property type="protein sequence ID" value="MFN0255220.1"/>
    <property type="molecule type" value="Genomic_DNA"/>
</dbReference>
<dbReference type="Pfam" id="PF20329">
    <property type="entry name" value="DUF6624"/>
    <property type="match status" value="1"/>
</dbReference>
<organism evidence="1 2">
    <name type="scientific">Pedobacter ureilyticus</name>
    <dbReference type="NCBI Taxonomy" id="1393051"/>
    <lineage>
        <taxon>Bacteria</taxon>
        <taxon>Pseudomonadati</taxon>
        <taxon>Bacteroidota</taxon>
        <taxon>Sphingobacteriia</taxon>
        <taxon>Sphingobacteriales</taxon>
        <taxon>Sphingobacteriaceae</taxon>
        <taxon>Pedobacter</taxon>
    </lineage>
</organism>
<accession>A0ABW9J4V3</accession>
<dbReference type="Proteomes" id="UP001517247">
    <property type="component" value="Unassembled WGS sequence"/>
</dbReference>
<keyword evidence="2" id="KW-1185">Reference proteome</keyword>
<evidence type="ECO:0000313" key="1">
    <source>
        <dbReference type="EMBL" id="MFN0255220.1"/>
    </source>
</evidence>
<sequence length="231" mass="26360">MLTPTKSIFLKQAVICLTLVFSIEEVKAQVNSFELDSSKFKQELLPALDTIYKDDQSYRMELGKLVKLKAQPSQIDSVRNIIVKKDSINLLKVNEILKQYGWLGPQDVGMNGSQGIFLVIQHADLATQKRYLPLIRQAEKDGKTLSSNLAILEDRMAMREGRKQIYGSQGFKDKVTGKSYIYPVMDVDNLDQRRKAMGLPPMSTYVANWNLEEYKNNLPEIESIVKQQNIK</sequence>
<dbReference type="InterPro" id="IPR046732">
    <property type="entry name" value="DUF6624"/>
</dbReference>
<comment type="caution">
    <text evidence="1">The sequence shown here is derived from an EMBL/GenBank/DDBJ whole genome shotgun (WGS) entry which is preliminary data.</text>
</comment>
<dbReference type="RefSeq" id="WP_138722342.1">
    <property type="nucleotide sequence ID" value="NZ_SSHJ02000005.1"/>
</dbReference>
<reference evidence="1 2" key="1">
    <citation type="submission" date="2024-12" db="EMBL/GenBank/DDBJ databases">
        <authorList>
            <person name="Hu S."/>
        </authorList>
    </citation>
    <scope>NUCLEOTIDE SEQUENCE [LARGE SCALE GENOMIC DNA]</scope>
    <source>
        <strain evidence="1 2">THG-T11</strain>
    </source>
</reference>
<name>A0ABW9J4V3_9SPHI</name>
<gene>
    <name evidence="1" type="ORF">E6A44_006530</name>
</gene>
<evidence type="ECO:0000313" key="2">
    <source>
        <dbReference type="Proteomes" id="UP001517247"/>
    </source>
</evidence>